<accession>A0A835HJF9</accession>
<protein>
    <submittedName>
        <fullName evidence="3">Uncharacterized protein</fullName>
    </submittedName>
</protein>
<keyword evidence="2" id="KW-0472">Membrane</keyword>
<dbReference type="PANTHER" id="PTHR37233:SF2">
    <property type="entry name" value="TRANSMEMBRANE PROTEIN"/>
    <property type="match status" value="1"/>
</dbReference>
<proteinExistence type="predicted"/>
<organism evidence="3 4">
    <name type="scientific">Coptis chinensis</name>
    <dbReference type="NCBI Taxonomy" id="261450"/>
    <lineage>
        <taxon>Eukaryota</taxon>
        <taxon>Viridiplantae</taxon>
        <taxon>Streptophyta</taxon>
        <taxon>Embryophyta</taxon>
        <taxon>Tracheophyta</taxon>
        <taxon>Spermatophyta</taxon>
        <taxon>Magnoliopsida</taxon>
        <taxon>Ranunculales</taxon>
        <taxon>Ranunculaceae</taxon>
        <taxon>Coptidoideae</taxon>
        <taxon>Coptis</taxon>
    </lineage>
</organism>
<keyword evidence="4" id="KW-1185">Reference proteome</keyword>
<keyword evidence="2" id="KW-1133">Transmembrane helix</keyword>
<reference evidence="3 4" key="1">
    <citation type="submission" date="2020-10" db="EMBL/GenBank/DDBJ databases">
        <title>The Coptis chinensis genome and diversification of protoberbering-type alkaloids.</title>
        <authorList>
            <person name="Wang B."/>
            <person name="Shu S."/>
            <person name="Song C."/>
            <person name="Liu Y."/>
        </authorList>
    </citation>
    <scope>NUCLEOTIDE SEQUENCE [LARGE SCALE GENOMIC DNA]</scope>
    <source>
        <strain evidence="3">HL-2020</strain>
        <tissue evidence="3">Leaf</tissue>
    </source>
</reference>
<sequence length="296" mass="32384">MILDTTKWALYCIGFSSFPCKWRVLAMPEPYLVIIILKITDTFCCNLMVYSYTNANQQLQGKQQYASRSYSGDSGLKTRYIAASSGPWFGSRKSRKGNKLGLFTLAAESNQVARNPTDNDSAAGITLTDDQLLGAKPPTVTSSGTAVTDESIARSQLGTQKSQTYNGAGVPSDVKVDTVSSSKSVKRSSLTAREKLRAARVLSRTDSKPSKSEFGSKVLDALRESERGKKRSRLPEAPTNLLDDSKRGMPKQGLTFDFPGGFDLFVIVLSFVLITTTMVATTYIVWKLGAIHFNEN</sequence>
<dbReference type="GO" id="GO:0009535">
    <property type="term" value="C:chloroplast thylakoid membrane"/>
    <property type="evidence" value="ECO:0007669"/>
    <property type="project" value="TreeGrafter"/>
</dbReference>
<dbReference type="EMBL" id="JADFTS010000007">
    <property type="protein sequence ID" value="KAF9597988.1"/>
    <property type="molecule type" value="Genomic_DNA"/>
</dbReference>
<dbReference type="OrthoDB" id="1938146at2759"/>
<evidence type="ECO:0000256" key="1">
    <source>
        <dbReference type="SAM" id="MobiDB-lite"/>
    </source>
</evidence>
<feature type="region of interest" description="Disordered" evidence="1">
    <location>
        <begin position="225"/>
        <end position="246"/>
    </location>
</feature>
<comment type="caution">
    <text evidence="3">The sequence shown here is derived from an EMBL/GenBank/DDBJ whole genome shotgun (WGS) entry which is preliminary data.</text>
</comment>
<dbReference type="Proteomes" id="UP000631114">
    <property type="component" value="Unassembled WGS sequence"/>
</dbReference>
<evidence type="ECO:0000256" key="2">
    <source>
        <dbReference type="SAM" id="Phobius"/>
    </source>
</evidence>
<evidence type="ECO:0000313" key="3">
    <source>
        <dbReference type="EMBL" id="KAF9597988.1"/>
    </source>
</evidence>
<feature type="transmembrane region" description="Helical" evidence="2">
    <location>
        <begin position="264"/>
        <end position="286"/>
    </location>
</feature>
<dbReference type="AlphaFoldDB" id="A0A835HJF9"/>
<name>A0A835HJF9_9MAGN</name>
<evidence type="ECO:0000313" key="4">
    <source>
        <dbReference type="Proteomes" id="UP000631114"/>
    </source>
</evidence>
<keyword evidence="2" id="KW-0812">Transmembrane</keyword>
<gene>
    <name evidence="3" type="ORF">IFM89_023473</name>
</gene>
<dbReference type="PANTHER" id="PTHR37233">
    <property type="entry name" value="TRANSMEMBRANE PROTEIN"/>
    <property type="match status" value="1"/>
</dbReference>